<dbReference type="SMART" id="SM00283">
    <property type="entry name" value="MA"/>
    <property type="match status" value="1"/>
</dbReference>
<evidence type="ECO:0000259" key="5">
    <source>
        <dbReference type="PROSITE" id="PS50111"/>
    </source>
</evidence>
<feature type="transmembrane region" description="Helical" evidence="4">
    <location>
        <begin position="63"/>
        <end position="89"/>
    </location>
</feature>
<evidence type="ECO:0000313" key="6">
    <source>
        <dbReference type="EMBL" id="PZD74536.1"/>
    </source>
</evidence>
<proteinExistence type="predicted"/>
<dbReference type="PANTHER" id="PTHR32089">
    <property type="entry name" value="METHYL-ACCEPTING CHEMOTAXIS PROTEIN MCPB"/>
    <property type="match status" value="1"/>
</dbReference>
<evidence type="ECO:0000256" key="4">
    <source>
        <dbReference type="SAM" id="Phobius"/>
    </source>
</evidence>
<feature type="compositionally biased region" description="Polar residues" evidence="3">
    <location>
        <begin position="7"/>
        <end position="22"/>
    </location>
</feature>
<evidence type="ECO:0000313" key="7">
    <source>
        <dbReference type="Proteomes" id="UP000248857"/>
    </source>
</evidence>
<feature type="domain" description="Methyl-accepting transducer" evidence="5">
    <location>
        <begin position="214"/>
        <end position="450"/>
    </location>
</feature>
<dbReference type="Proteomes" id="UP000248857">
    <property type="component" value="Unassembled WGS sequence"/>
</dbReference>
<evidence type="ECO:0000256" key="2">
    <source>
        <dbReference type="PROSITE-ProRule" id="PRU00284"/>
    </source>
</evidence>
<name>A0A2W1JMU3_9CYAN</name>
<dbReference type="Gene3D" id="1.10.287.950">
    <property type="entry name" value="Methyl-accepting chemotaxis protein"/>
    <property type="match status" value="1"/>
</dbReference>
<dbReference type="GO" id="GO:0007165">
    <property type="term" value="P:signal transduction"/>
    <property type="evidence" value="ECO:0007669"/>
    <property type="project" value="UniProtKB-KW"/>
</dbReference>
<accession>A0A2W1JMU3</accession>
<keyword evidence="4" id="KW-1133">Transmembrane helix</keyword>
<comment type="caution">
    <text evidence="6">The sequence shown here is derived from an EMBL/GenBank/DDBJ whole genome shotgun (WGS) entry which is preliminary data.</text>
</comment>
<dbReference type="GO" id="GO:0016020">
    <property type="term" value="C:membrane"/>
    <property type="evidence" value="ECO:0007669"/>
    <property type="project" value="InterPro"/>
</dbReference>
<dbReference type="EMBL" id="PQWO01000002">
    <property type="protein sequence ID" value="PZD74536.1"/>
    <property type="molecule type" value="Genomic_DNA"/>
</dbReference>
<evidence type="ECO:0000256" key="3">
    <source>
        <dbReference type="SAM" id="MobiDB-lite"/>
    </source>
</evidence>
<reference evidence="6 7" key="1">
    <citation type="journal article" date="2018" name="Sci. Rep.">
        <title>A novel species of the marine cyanobacterium Acaryochloris with a unique pigment content and lifestyle.</title>
        <authorList>
            <person name="Partensky F."/>
            <person name="Six C."/>
            <person name="Ratin M."/>
            <person name="Garczarek L."/>
            <person name="Vaulot D."/>
            <person name="Probert I."/>
            <person name="Calteau A."/>
            <person name="Gourvil P."/>
            <person name="Marie D."/>
            <person name="Grebert T."/>
            <person name="Bouchier C."/>
            <person name="Le Panse S."/>
            <person name="Gachenot M."/>
            <person name="Rodriguez F."/>
            <person name="Garrido J.L."/>
        </authorList>
    </citation>
    <scope>NUCLEOTIDE SEQUENCE [LARGE SCALE GENOMIC DNA]</scope>
    <source>
        <strain evidence="6 7">RCC1774</strain>
    </source>
</reference>
<dbReference type="Pfam" id="PF00015">
    <property type="entry name" value="MCPsignal"/>
    <property type="match status" value="1"/>
</dbReference>
<dbReference type="PANTHER" id="PTHR32089:SF112">
    <property type="entry name" value="LYSOZYME-LIKE PROTEIN-RELATED"/>
    <property type="match status" value="1"/>
</dbReference>
<gene>
    <name evidence="6" type="primary">ctpH_1</name>
    <name evidence="6" type="ORF">C1752_00760</name>
</gene>
<sequence>MQLDMRQLSSSSEPNNQSETPSLQIVADIANPRREAALSGRSSSSLNQRTHGPLGRLSFKYKIIFSALAISVLPTLVVGAIATTGYQQLSQVASSDTVQAQAVLKKQQSALYTGTGAVAVMAGAIATLLAYRSMRPLRLATLTTNRVVQQLGRGEQLSAPEKGEDELTVLESNLNLIAVHSLKVRSQQALTVNRTSTASPDSDIVSDEAPPPALSDAVVQLAETSRLTVQNLSTTAFDQTKSVDTVYRHLTELTHTAQETLSSVHQYIQHGQSVSQAAQVGEQTVTQIKDHHASMWVSLIEAATKVQNLNQPMERLDQLLNHIGNLSSNIKLKAMNAALEAARIGEAGEGFANIGEGLHALVRQLDEGITEVDSLLIDLKTDVQTAAAKMTLGQQQASSGKPLMVVAQQQLSQIVMLSQQLETVSEQALETATQQTQTSTTASQTMVEVATLTSQITEQAALLAESIEQLPTLAQEG</sequence>
<evidence type="ECO:0000256" key="1">
    <source>
        <dbReference type="ARBA" id="ARBA00023224"/>
    </source>
</evidence>
<keyword evidence="4" id="KW-0812">Transmembrane</keyword>
<organism evidence="6 7">
    <name type="scientific">Acaryochloris thomasi RCC1774</name>
    <dbReference type="NCBI Taxonomy" id="1764569"/>
    <lineage>
        <taxon>Bacteria</taxon>
        <taxon>Bacillati</taxon>
        <taxon>Cyanobacteriota</taxon>
        <taxon>Cyanophyceae</taxon>
        <taxon>Acaryochloridales</taxon>
        <taxon>Acaryochloridaceae</taxon>
        <taxon>Acaryochloris</taxon>
        <taxon>Acaryochloris thomasi</taxon>
    </lineage>
</organism>
<feature type="transmembrane region" description="Helical" evidence="4">
    <location>
        <begin position="109"/>
        <end position="131"/>
    </location>
</feature>
<keyword evidence="4" id="KW-0472">Membrane</keyword>
<protein>
    <submittedName>
        <fullName evidence="6">Methyl-accepting chemotaxis protein CtpH</fullName>
    </submittedName>
</protein>
<feature type="region of interest" description="Disordered" evidence="3">
    <location>
        <begin position="1"/>
        <end position="22"/>
    </location>
</feature>
<dbReference type="AlphaFoldDB" id="A0A2W1JMU3"/>
<dbReference type="InterPro" id="IPR004089">
    <property type="entry name" value="MCPsignal_dom"/>
</dbReference>
<keyword evidence="7" id="KW-1185">Reference proteome</keyword>
<dbReference type="PROSITE" id="PS50111">
    <property type="entry name" value="CHEMOTAXIS_TRANSDUC_2"/>
    <property type="match status" value="1"/>
</dbReference>
<keyword evidence="1 2" id="KW-0807">Transducer</keyword>
<dbReference type="SUPFAM" id="SSF58104">
    <property type="entry name" value="Methyl-accepting chemotaxis protein (MCP) signaling domain"/>
    <property type="match status" value="1"/>
</dbReference>